<dbReference type="InterPro" id="IPR029526">
    <property type="entry name" value="PGBD"/>
</dbReference>
<dbReference type="PANTHER" id="PTHR46599:SF6">
    <property type="entry name" value="DUAL SPECIFICITY PHOSPHATASE 26"/>
    <property type="match status" value="1"/>
</dbReference>
<evidence type="ECO:0000313" key="2">
    <source>
        <dbReference type="EMBL" id="KAJ4441089.1"/>
    </source>
</evidence>
<dbReference type="EMBL" id="JAJSOF020000015">
    <property type="protein sequence ID" value="KAJ4441089.1"/>
    <property type="molecule type" value="Genomic_DNA"/>
</dbReference>
<accession>A0ABQ8T3M5</accession>
<comment type="caution">
    <text evidence="2">The sequence shown here is derived from an EMBL/GenBank/DDBJ whole genome shotgun (WGS) entry which is preliminary data.</text>
</comment>
<keyword evidence="3" id="KW-1185">Reference proteome</keyword>
<dbReference type="Proteomes" id="UP001148838">
    <property type="component" value="Unassembled WGS sequence"/>
</dbReference>
<dbReference type="Pfam" id="PF13843">
    <property type="entry name" value="DDE_Tnp_1_7"/>
    <property type="match status" value="1"/>
</dbReference>
<dbReference type="PANTHER" id="PTHR46599">
    <property type="entry name" value="PIGGYBAC TRANSPOSABLE ELEMENT-DERIVED PROTEIN 4"/>
    <property type="match status" value="1"/>
</dbReference>
<protein>
    <recommendedName>
        <fullName evidence="1">PiggyBac transposable element-derived protein domain-containing protein</fullName>
    </recommendedName>
</protein>
<feature type="domain" description="PiggyBac transposable element-derived protein" evidence="1">
    <location>
        <begin position="1"/>
        <end position="162"/>
    </location>
</feature>
<reference evidence="2 3" key="1">
    <citation type="journal article" date="2022" name="Allergy">
        <title>Genome assembly and annotation of Periplaneta americana reveal a comprehensive cockroach allergen profile.</title>
        <authorList>
            <person name="Wang L."/>
            <person name="Xiong Q."/>
            <person name="Saelim N."/>
            <person name="Wang L."/>
            <person name="Nong W."/>
            <person name="Wan A.T."/>
            <person name="Shi M."/>
            <person name="Liu X."/>
            <person name="Cao Q."/>
            <person name="Hui J.H.L."/>
            <person name="Sookrung N."/>
            <person name="Leung T.F."/>
            <person name="Tungtrongchitr A."/>
            <person name="Tsui S.K.W."/>
        </authorList>
    </citation>
    <scope>NUCLEOTIDE SEQUENCE [LARGE SCALE GENOMIC DNA]</scope>
    <source>
        <strain evidence="2">PWHHKU_190912</strain>
    </source>
</reference>
<sequence>MLVAFRGRCKFRVYIPKKPRKYGIKIMALDDAKTHYLLNGYIYSGKDSDGKTLSEAENNFRKPTQSVLHLSRPINHTHRNITADNWFSSIELSMELQNRGLTYVGTLRKNQRDIPIEFLPSRKKEEMSANYEFTNDLTLVAFVPKKNNAVLLVSSMHHTKSTDPVSKKPEII</sequence>
<proteinExistence type="predicted"/>
<evidence type="ECO:0000259" key="1">
    <source>
        <dbReference type="Pfam" id="PF13843"/>
    </source>
</evidence>
<gene>
    <name evidence="2" type="ORF">ANN_10939</name>
</gene>
<organism evidence="2 3">
    <name type="scientific">Periplaneta americana</name>
    <name type="common">American cockroach</name>
    <name type="synonym">Blatta americana</name>
    <dbReference type="NCBI Taxonomy" id="6978"/>
    <lineage>
        <taxon>Eukaryota</taxon>
        <taxon>Metazoa</taxon>
        <taxon>Ecdysozoa</taxon>
        <taxon>Arthropoda</taxon>
        <taxon>Hexapoda</taxon>
        <taxon>Insecta</taxon>
        <taxon>Pterygota</taxon>
        <taxon>Neoptera</taxon>
        <taxon>Polyneoptera</taxon>
        <taxon>Dictyoptera</taxon>
        <taxon>Blattodea</taxon>
        <taxon>Blattoidea</taxon>
        <taxon>Blattidae</taxon>
        <taxon>Blattinae</taxon>
        <taxon>Periplaneta</taxon>
    </lineage>
</organism>
<evidence type="ECO:0000313" key="3">
    <source>
        <dbReference type="Proteomes" id="UP001148838"/>
    </source>
</evidence>
<name>A0ABQ8T3M5_PERAM</name>